<evidence type="ECO:0000313" key="4">
    <source>
        <dbReference type="Proteomes" id="UP000185829"/>
    </source>
</evidence>
<dbReference type="InterPro" id="IPR031607">
    <property type="entry name" value="T4SS_CagC"/>
</dbReference>
<comment type="caution">
    <text evidence="3">The sequence shown here is derived from an EMBL/GenBank/DDBJ whole genome shotgun (WGS) entry which is preliminary data.</text>
</comment>
<keyword evidence="2" id="KW-0732">Signal</keyword>
<protein>
    <submittedName>
        <fullName evidence="3">Cag pathogenicity island, type IV secretory system</fullName>
    </submittedName>
</protein>
<reference evidence="3 4" key="1">
    <citation type="submission" date="2017-01" db="EMBL/GenBank/DDBJ databases">
        <authorList>
            <person name="Varghese N."/>
            <person name="Submissions S."/>
        </authorList>
    </citation>
    <scope>NUCLEOTIDE SEQUENCE [LARGE SCALE GENOMIC DNA]</scope>
    <source>
        <strain evidence="3 4">RUG2-6</strain>
    </source>
</reference>
<accession>A0A9X8WMV1</accession>
<dbReference type="AlphaFoldDB" id="A0A9X8WMV1"/>
<keyword evidence="1" id="KW-1133">Transmembrane helix</keyword>
<dbReference type="Pfam" id="PF16943">
    <property type="entry name" value="T4SS_CagC"/>
    <property type="match status" value="1"/>
</dbReference>
<sequence length="109" mass="11665">MTSLKKLQILLMFAAILLIIHIAPEQASAAANVSAKIKEGLKQVQTLLTGLVVTVGICVSIWIIIKKLPGVDDPHTKNEMFRGVGMALAGVGLAAAIVWIVPWMYALFA</sequence>
<evidence type="ECO:0000256" key="1">
    <source>
        <dbReference type="SAM" id="Phobius"/>
    </source>
</evidence>
<name>A0A9X8WMV1_9BACI</name>
<feature type="chain" id="PRO_5040790276" evidence="2">
    <location>
        <begin position="30"/>
        <end position="109"/>
    </location>
</feature>
<organism evidence="3 4">
    <name type="scientific">Peribacillus simplex</name>
    <dbReference type="NCBI Taxonomy" id="1478"/>
    <lineage>
        <taxon>Bacteria</taxon>
        <taxon>Bacillati</taxon>
        <taxon>Bacillota</taxon>
        <taxon>Bacilli</taxon>
        <taxon>Bacillales</taxon>
        <taxon>Bacillaceae</taxon>
        <taxon>Peribacillus</taxon>
    </lineage>
</organism>
<dbReference type="Proteomes" id="UP000185829">
    <property type="component" value="Unassembled WGS sequence"/>
</dbReference>
<gene>
    <name evidence="3" type="ORF">SAMN05878482_10972</name>
</gene>
<evidence type="ECO:0000313" key="3">
    <source>
        <dbReference type="EMBL" id="SIS01771.1"/>
    </source>
</evidence>
<dbReference type="EMBL" id="FTMX01000009">
    <property type="protein sequence ID" value="SIS01771.1"/>
    <property type="molecule type" value="Genomic_DNA"/>
</dbReference>
<feature type="signal peptide" evidence="2">
    <location>
        <begin position="1"/>
        <end position="29"/>
    </location>
</feature>
<feature type="transmembrane region" description="Helical" evidence="1">
    <location>
        <begin position="86"/>
        <end position="108"/>
    </location>
</feature>
<dbReference type="RefSeq" id="WP_076371742.1">
    <property type="nucleotide sequence ID" value="NZ_FTMX01000009.1"/>
</dbReference>
<proteinExistence type="predicted"/>
<keyword evidence="1" id="KW-0472">Membrane</keyword>
<feature type="transmembrane region" description="Helical" evidence="1">
    <location>
        <begin position="45"/>
        <end position="65"/>
    </location>
</feature>
<evidence type="ECO:0000256" key="2">
    <source>
        <dbReference type="SAM" id="SignalP"/>
    </source>
</evidence>
<keyword evidence="1" id="KW-0812">Transmembrane</keyword>